<dbReference type="AlphaFoldDB" id="A0A6J7GEK5"/>
<evidence type="ECO:0000313" key="2">
    <source>
        <dbReference type="EMBL" id="CAB4906687.1"/>
    </source>
</evidence>
<protein>
    <submittedName>
        <fullName evidence="2">Unannotated protein</fullName>
    </submittedName>
</protein>
<reference evidence="2" key="1">
    <citation type="submission" date="2020-05" db="EMBL/GenBank/DDBJ databases">
        <authorList>
            <person name="Chiriac C."/>
            <person name="Salcher M."/>
            <person name="Ghai R."/>
            <person name="Kavagutti S V."/>
        </authorList>
    </citation>
    <scope>NUCLEOTIDE SEQUENCE</scope>
</reference>
<feature type="compositionally biased region" description="Polar residues" evidence="1">
    <location>
        <begin position="1"/>
        <end position="11"/>
    </location>
</feature>
<dbReference type="SUPFAM" id="SSF55729">
    <property type="entry name" value="Acyl-CoA N-acyltransferases (Nat)"/>
    <property type="match status" value="1"/>
</dbReference>
<dbReference type="EMBL" id="CAFBLX010000227">
    <property type="protein sequence ID" value="CAB4906687.1"/>
    <property type="molecule type" value="Genomic_DNA"/>
</dbReference>
<feature type="region of interest" description="Disordered" evidence="1">
    <location>
        <begin position="1"/>
        <end position="45"/>
    </location>
</feature>
<sequence>MTIPILSSSHSADAIESAADRHATRNSSASRQSTQTDRLVRPVGHGLDVGSRSTRCAGGTMTLTAATPSGSPELWSRYVEGAWESYSRHGVTAALDLDEVASGATTTLFYVVLDRAGQMLGGVRAQGPYTMIEQSHVFTEWQDSPGLPLVTELLHARIPHGIVEMKSAWVDAGAAGRTVSNVLARTALPTLELTGSRYLFASAADHVLRLWESSGGRIDHAIPAAAYPSEQYRTVMMWWDMHTLARSARPEVWESMVREARSLCGNAQRVPSAA</sequence>
<accession>A0A6J7GEK5</accession>
<feature type="compositionally biased region" description="Polar residues" evidence="1">
    <location>
        <begin position="25"/>
        <end position="37"/>
    </location>
</feature>
<name>A0A6J7GEK5_9ZZZZ</name>
<evidence type="ECO:0000256" key="1">
    <source>
        <dbReference type="SAM" id="MobiDB-lite"/>
    </source>
</evidence>
<proteinExistence type="predicted"/>
<dbReference type="InterPro" id="IPR016181">
    <property type="entry name" value="Acyl_CoA_acyltransferase"/>
</dbReference>
<organism evidence="2">
    <name type="scientific">freshwater metagenome</name>
    <dbReference type="NCBI Taxonomy" id="449393"/>
    <lineage>
        <taxon>unclassified sequences</taxon>
        <taxon>metagenomes</taxon>
        <taxon>ecological metagenomes</taxon>
    </lineage>
</organism>
<gene>
    <name evidence="2" type="ORF">UFOPK3472_02770</name>
</gene>